<dbReference type="InterPro" id="IPR036709">
    <property type="entry name" value="Autotransporte_beta_dom_sf"/>
</dbReference>
<dbReference type="Proteomes" id="UP000194260">
    <property type="component" value="Chromosome"/>
</dbReference>
<dbReference type="KEGG" id="camy:CSUIS_0103"/>
<proteinExistence type="predicted"/>
<dbReference type="Gene3D" id="2.40.128.130">
    <property type="entry name" value="Autotransporter beta-domain"/>
    <property type="match status" value="1"/>
</dbReference>
<dbReference type="InterPro" id="IPR005546">
    <property type="entry name" value="Autotransporte_beta"/>
</dbReference>
<organism evidence="2 3">
    <name type="scientific">Campylobacter porcelli</name>
    <dbReference type="NCBI Taxonomy" id="1660073"/>
    <lineage>
        <taxon>Bacteria</taxon>
        <taxon>Pseudomonadati</taxon>
        <taxon>Campylobacterota</taxon>
        <taxon>Epsilonproteobacteria</taxon>
        <taxon>Campylobacterales</taxon>
        <taxon>Campylobacteraceae</taxon>
        <taxon>Campylobacter</taxon>
    </lineage>
</organism>
<sequence length="1371" mass="147079">MSSMLKKSLISLIASQTYLFGAWINLTPCGWDDDCAISSDVSVEGVYGVGGGKLSINQGATITNSGSVTIYHNGDFDIENSGNIVFTENSSSNSGIYAFTTNDLNINNSGTIENKSSNKAAILVGGGGKINSITNSGTISSNGYGILSGSEDSNFGVDSIGKITNTGTISTTSGQNAIYGFGTIESIDNNQGGKITGINVSNTITNLNNYGIIEGNVVAKKITKLNNAGSISGDLIVEDEIESVDGTGSIGGRFILAGGDNKDISIKHNLGSGFVIQSDKDRITNETQLISNSAVAFEVNANVGEIINKNTIQSSANKPSLQVASDKVVKKLENQSTGKILGEEGIVNSGKIVMLDNLGDITKFNNQGELENLNNQKNISNLTNQSNIDKIDNSGNIADIKNQGQIDNLNNKNIITSIDNIKNIQTINNQGKIDRLNNQGSISSLDNKDKISNLANQSNIDKIDNSGNISNLINTHTITTLNNSNKIDNIDNQKDINSISNQSKITTINNQGSIDEIINEKDINNISNKHIIDSIKNQGKIVMLDNLGDITKFNNQGRLENLNNQKNISNLTNQSNIDKIDNSGNIADIKNQGQIDNLNNKNIITSIDNIKNIQTINNQGKIANLQNFKTIGGGKIGINNSNKIGSLINHGTITAKIGLDNSGVIDKIDNQGVIAGDKFGINNSSVISNLINSGTISGKEAAINNEGVIEKLTLMPSSKLLSDSQTIIKNSGIIGEIDSQIQIDKKTSIVIDNDSVLSRVNIKTDMSGLDYGVKNSGEITDLIINANLEGENHAGISNNNTISKITNSSTLSGYNGIYNDNYIGTIENNGTIISHSSTAIYNDGTIDKIDNNGKIVGDIINNSPNTIKQLINSGEITGNMINNAGMNVGLYTQDKAIENKGKIAGIINHGTIRAKKYGIYNDIGANISNLANYGKIIFKDQNGAQIYNNGNIDITMWGISLGGTSLSSIDTTNGNANIDDRIFVAGDNVDGIKFGNNSIIVSSGSSTGGVHALDNMVLKHNGTSYIGVGDEIGINCDTLVFNNNGIMNMTCITLAGGGQAINIISNKAKVDIPRVWINNHTISSNTHMDILRKLNLTNFDLSSDDWVGFATPYASHTKLNLQNGKATTNTYGALIGASKTLDIGAMVALYTGYEYASTNMPRSSSLDDRSYYTGVSYYGELNLLDRIDAYVKLHSAYKYTKSKIVKLDEARTTTLEYLNSDRARLSSIGASAALGVNIYQNNNTISPELSLGYDRINISNYTLGYEEYAKSHLNLPNLSASIAWQKDYENIYTTAKIGVKRLLSDTHKTALKYQNLNMDKADTKLINTYIDTSLALGCKVDDNTNLSIIYYGNYANEAKSHSIMAQMESKF</sequence>
<feature type="domain" description="Autotransporter" evidence="1">
    <location>
        <begin position="1101"/>
        <end position="1371"/>
    </location>
</feature>
<dbReference type="SMART" id="SM00869">
    <property type="entry name" value="Autotransporter"/>
    <property type="match status" value="1"/>
</dbReference>
<dbReference type="SUPFAM" id="SSF103515">
    <property type="entry name" value="Autotransporter"/>
    <property type="match status" value="1"/>
</dbReference>
<name>A0A1X9SUI2_9BACT</name>
<dbReference type="PROSITE" id="PS51208">
    <property type="entry name" value="AUTOTRANSPORTER"/>
    <property type="match status" value="1"/>
</dbReference>
<evidence type="ECO:0000259" key="1">
    <source>
        <dbReference type="PROSITE" id="PS51208"/>
    </source>
</evidence>
<dbReference type="STRING" id="1660073.CSUIS_0103"/>
<reference evidence="3" key="1">
    <citation type="journal article" date="2017" name="Genome Biol. Evol.">
        <title>Comparative Genomic Analysis Identifies a Campylobacter Clade Deficient in Selenium Metabolism.</title>
        <authorList>
            <person name="Miller W.G."/>
            <person name="Yee E."/>
            <person name="Lopes B.S."/>
            <person name="Chapman M.H."/>
            <person name="Huynh S."/>
            <person name="Bono J.L."/>
            <person name="Parker C.T."/>
            <person name="Strachan N.J.C."/>
            <person name="Forbes K.J."/>
        </authorList>
    </citation>
    <scope>NUCLEOTIDE SEQUENCE [LARGE SCALE GENOMIC DNA]</scope>
    <source>
        <strain evidence="3">RM6137</strain>
    </source>
</reference>
<protein>
    <submittedName>
        <fullName evidence="2">Autotransporter domain protein</fullName>
    </submittedName>
</protein>
<dbReference type="EMBL" id="CP018789">
    <property type="protein sequence ID" value="ARQ99959.1"/>
    <property type="molecule type" value="Genomic_DNA"/>
</dbReference>
<evidence type="ECO:0000313" key="3">
    <source>
        <dbReference type="Proteomes" id="UP000194260"/>
    </source>
</evidence>
<evidence type="ECO:0000313" key="2">
    <source>
        <dbReference type="EMBL" id="ARQ99959.1"/>
    </source>
</evidence>
<gene>
    <name evidence="2" type="ORF">CSUIS_0103</name>
</gene>
<accession>A0A1X9SUI2</accession>